<dbReference type="SUPFAM" id="SSF101874">
    <property type="entry name" value="YceI-like"/>
    <property type="match status" value="1"/>
</dbReference>
<comment type="similarity">
    <text evidence="1">Belongs to the UPF0312 family.</text>
</comment>
<dbReference type="OrthoDB" id="117810at2"/>
<dbReference type="PANTHER" id="PTHR34406">
    <property type="entry name" value="PROTEIN YCEI"/>
    <property type="match status" value="1"/>
</dbReference>
<name>A0A1N7EPB6_9NOCA</name>
<dbReference type="STRING" id="1344003.SAMN05445060_1523"/>
<dbReference type="InterPro" id="IPR036761">
    <property type="entry name" value="TTHA0802/YceI-like_sf"/>
</dbReference>
<evidence type="ECO:0000313" key="4">
    <source>
        <dbReference type="Proteomes" id="UP000186218"/>
    </source>
</evidence>
<accession>A0A1N7EPB6</accession>
<feature type="domain" description="Lipid/polyisoprenoid-binding YceI-like" evidence="2">
    <location>
        <begin position="55"/>
        <end position="229"/>
    </location>
</feature>
<dbReference type="Gene3D" id="2.40.128.110">
    <property type="entry name" value="Lipid/polyisoprenoid-binding, YceI-like"/>
    <property type="match status" value="1"/>
</dbReference>
<dbReference type="Pfam" id="PF04264">
    <property type="entry name" value="YceI"/>
    <property type="match status" value="1"/>
</dbReference>
<evidence type="ECO:0000259" key="2">
    <source>
        <dbReference type="SMART" id="SM00867"/>
    </source>
</evidence>
<dbReference type="RefSeq" id="WP_076478020.1">
    <property type="nucleotide sequence ID" value="NZ_FTNT01000003.1"/>
</dbReference>
<dbReference type="EMBL" id="FTNT01000003">
    <property type="protein sequence ID" value="SIR89904.1"/>
    <property type="molecule type" value="Genomic_DNA"/>
</dbReference>
<dbReference type="SMART" id="SM00867">
    <property type="entry name" value="YceI"/>
    <property type="match status" value="1"/>
</dbReference>
<dbReference type="Proteomes" id="UP000186218">
    <property type="component" value="Unassembled WGS sequence"/>
</dbReference>
<protein>
    <submittedName>
        <fullName evidence="3">Polyisoprenoid-binding protein YceI</fullName>
    </submittedName>
</protein>
<dbReference type="AlphaFoldDB" id="A0A1N7EPB6"/>
<dbReference type="InterPro" id="IPR007372">
    <property type="entry name" value="Lipid/polyisoprenoid-bd_YceI"/>
</dbReference>
<organism evidence="3 4">
    <name type="scientific">Williamsia sterculiae</name>
    <dbReference type="NCBI Taxonomy" id="1344003"/>
    <lineage>
        <taxon>Bacteria</taxon>
        <taxon>Bacillati</taxon>
        <taxon>Actinomycetota</taxon>
        <taxon>Actinomycetes</taxon>
        <taxon>Mycobacteriales</taxon>
        <taxon>Nocardiaceae</taxon>
        <taxon>Williamsia</taxon>
    </lineage>
</organism>
<keyword evidence="4" id="KW-1185">Reference proteome</keyword>
<reference evidence="3 4" key="1">
    <citation type="submission" date="2017-01" db="EMBL/GenBank/DDBJ databases">
        <authorList>
            <person name="Mah S.A."/>
            <person name="Swanson W.J."/>
            <person name="Moy G.W."/>
            <person name="Vacquier V.D."/>
        </authorList>
    </citation>
    <scope>NUCLEOTIDE SEQUENCE [LARGE SCALE GENOMIC DNA]</scope>
    <source>
        <strain evidence="3 4">CPCC 203464</strain>
    </source>
</reference>
<evidence type="ECO:0000256" key="1">
    <source>
        <dbReference type="ARBA" id="ARBA00008812"/>
    </source>
</evidence>
<gene>
    <name evidence="3" type="ORF">SAMN05445060_1523</name>
</gene>
<sequence>MKKFLLWGGGLLVVLVVVGVIAGPWVYKHWIAGEPDKALSLPSSTQAASVGLDGTWTIGAGPSEADTRTQAGYRVDETLRGQKITVNGRTTKVTGQSTVASGKLESATIDVDVASITSPESQRDNRFRGSSIMDTGRYPTATWKLDAPVDLSSVPESGAAVPIAVNGTMTIKGQARQISTTLNVQRSGSTLIAQGSVPVTWTDYGVTPPSLGFVEVQPTGTVEFLVNLTKS</sequence>
<proteinExistence type="inferred from homology"/>
<evidence type="ECO:0000313" key="3">
    <source>
        <dbReference type="EMBL" id="SIR89904.1"/>
    </source>
</evidence>
<dbReference type="PANTHER" id="PTHR34406:SF1">
    <property type="entry name" value="PROTEIN YCEI"/>
    <property type="match status" value="1"/>
</dbReference>